<dbReference type="AlphaFoldDB" id="A0A9D2BNS1"/>
<gene>
    <name evidence="2" type="ORF">H9980_12570</name>
</gene>
<protein>
    <submittedName>
        <fullName evidence="2">Uncharacterized protein</fullName>
    </submittedName>
</protein>
<sequence>MDDVIQRLVEVDRQCVERVEAAKAKKLNAQANMNEKRKEIYDSFVSKQNEKIEEHKAQLQDKNQADAKQLEQNYQETLLKLENLYNQNKERWVSDIVTRCLGK</sequence>
<organism evidence="2 3">
    <name type="scientific">Candidatus Erysipelatoclostridium merdavium</name>
    <dbReference type="NCBI Taxonomy" id="2838566"/>
    <lineage>
        <taxon>Bacteria</taxon>
        <taxon>Bacillati</taxon>
        <taxon>Bacillota</taxon>
        <taxon>Erysipelotrichia</taxon>
        <taxon>Erysipelotrichales</taxon>
        <taxon>Erysipelotrichales incertae sedis</taxon>
    </lineage>
</organism>
<evidence type="ECO:0000313" key="3">
    <source>
        <dbReference type="Proteomes" id="UP000886724"/>
    </source>
</evidence>
<dbReference type="Gene3D" id="1.20.5.2950">
    <property type="match status" value="1"/>
</dbReference>
<reference evidence="2" key="2">
    <citation type="submission" date="2021-04" db="EMBL/GenBank/DDBJ databases">
        <authorList>
            <person name="Gilroy R."/>
        </authorList>
    </citation>
    <scope>NUCLEOTIDE SEQUENCE</scope>
    <source>
        <strain evidence="2">ChiGjej1B1-14440</strain>
    </source>
</reference>
<proteinExistence type="predicted"/>
<dbReference type="EMBL" id="DXET01000287">
    <property type="protein sequence ID" value="HIX82783.1"/>
    <property type="molecule type" value="Genomic_DNA"/>
</dbReference>
<evidence type="ECO:0000256" key="1">
    <source>
        <dbReference type="SAM" id="Coils"/>
    </source>
</evidence>
<evidence type="ECO:0000313" key="2">
    <source>
        <dbReference type="EMBL" id="HIX82783.1"/>
    </source>
</evidence>
<accession>A0A9D2BNS1</accession>
<reference evidence="2" key="1">
    <citation type="journal article" date="2021" name="PeerJ">
        <title>Extensive microbial diversity within the chicken gut microbiome revealed by metagenomics and culture.</title>
        <authorList>
            <person name="Gilroy R."/>
            <person name="Ravi A."/>
            <person name="Getino M."/>
            <person name="Pursley I."/>
            <person name="Horton D.L."/>
            <person name="Alikhan N.F."/>
            <person name="Baker D."/>
            <person name="Gharbi K."/>
            <person name="Hall N."/>
            <person name="Watson M."/>
            <person name="Adriaenssens E.M."/>
            <person name="Foster-Nyarko E."/>
            <person name="Jarju S."/>
            <person name="Secka A."/>
            <person name="Antonio M."/>
            <person name="Oren A."/>
            <person name="Chaudhuri R.R."/>
            <person name="La Ragione R."/>
            <person name="Hildebrand F."/>
            <person name="Pallen M.J."/>
        </authorList>
    </citation>
    <scope>NUCLEOTIDE SEQUENCE</scope>
    <source>
        <strain evidence="2">ChiGjej1B1-14440</strain>
    </source>
</reference>
<keyword evidence="1" id="KW-0175">Coiled coil</keyword>
<comment type="caution">
    <text evidence="2">The sequence shown here is derived from an EMBL/GenBank/DDBJ whole genome shotgun (WGS) entry which is preliminary data.</text>
</comment>
<feature type="coiled-coil region" evidence="1">
    <location>
        <begin position="19"/>
        <end position="91"/>
    </location>
</feature>
<dbReference type="Proteomes" id="UP000886724">
    <property type="component" value="Unassembled WGS sequence"/>
</dbReference>
<name>A0A9D2BNS1_9FIRM</name>